<dbReference type="SUPFAM" id="SSF53686">
    <property type="entry name" value="Tryptophan synthase beta subunit-like PLP-dependent enzymes"/>
    <property type="match status" value="1"/>
</dbReference>
<evidence type="ECO:0000259" key="4">
    <source>
        <dbReference type="Pfam" id="PF00291"/>
    </source>
</evidence>
<dbReference type="Gene3D" id="3.40.50.1100">
    <property type="match status" value="2"/>
</dbReference>
<dbReference type="Pfam" id="PF00291">
    <property type="entry name" value="PALP"/>
    <property type="match status" value="1"/>
</dbReference>
<dbReference type="PIRSF" id="PIRSF006278">
    <property type="entry name" value="ACCD_DCysDesulf"/>
    <property type="match status" value="1"/>
</dbReference>
<protein>
    <submittedName>
        <fullName evidence="5">Pyridoxal phosphate-dependent deaminase, putative</fullName>
    </submittedName>
</protein>
<evidence type="ECO:0000313" key="5">
    <source>
        <dbReference type="EMBL" id="VAW31714.1"/>
    </source>
</evidence>
<gene>
    <name evidence="5" type="ORF">MNBD_CHLOROFLEXI01-5308</name>
</gene>
<name>A0A3B0VJ89_9ZZZZ</name>
<comment type="cofactor">
    <cofactor evidence="1">
        <name>pyridoxal 5'-phosphate</name>
        <dbReference type="ChEBI" id="CHEBI:597326"/>
    </cofactor>
</comment>
<dbReference type="PANTHER" id="PTHR43780">
    <property type="entry name" value="1-AMINOCYCLOPROPANE-1-CARBOXYLATE DEAMINASE-RELATED"/>
    <property type="match status" value="1"/>
</dbReference>
<dbReference type="NCBIfam" id="TIGR01275">
    <property type="entry name" value="ACC_deam_rel"/>
    <property type="match status" value="1"/>
</dbReference>
<dbReference type="EMBL" id="UOEU01000275">
    <property type="protein sequence ID" value="VAW31714.1"/>
    <property type="molecule type" value="Genomic_DNA"/>
</dbReference>
<dbReference type="InterPro" id="IPR036052">
    <property type="entry name" value="TrpB-like_PALP_sf"/>
</dbReference>
<dbReference type="InterPro" id="IPR001926">
    <property type="entry name" value="TrpB-like_PALP"/>
</dbReference>
<evidence type="ECO:0000256" key="2">
    <source>
        <dbReference type="ARBA" id="ARBA00008639"/>
    </source>
</evidence>
<proteinExistence type="inferred from homology"/>
<evidence type="ECO:0000256" key="1">
    <source>
        <dbReference type="ARBA" id="ARBA00001933"/>
    </source>
</evidence>
<organism evidence="5">
    <name type="scientific">hydrothermal vent metagenome</name>
    <dbReference type="NCBI Taxonomy" id="652676"/>
    <lineage>
        <taxon>unclassified sequences</taxon>
        <taxon>metagenomes</taxon>
        <taxon>ecological metagenomes</taxon>
    </lineage>
</organism>
<accession>A0A3B0VJ89</accession>
<dbReference type="InterPro" id="IPR005966">
    <property type="entry name" value="D-Cys_desShydrase"/>
</dbReference>
<comment type="similarity">
    <text evidence="2">Belongs to the ACC deaminase/D-cysteine desulfhydrase family.</text>
</comment>
<dbReference type="GO" id="GO:0019148">
    <property type="term" value="F:D-cysteine desulfhydrase activity"/>
    <property type="evidence" value="ECO:0007669"/>
    <property type="project" value="TreeGrafter"/>
</dbReference>
<sequence>MIVNYPDRKPLAHLPTPLEKLERLSKHLGGPEIYIKRDDQTGLATGGNKTRKLEFLLADALAQGCDHLITTGAPQSNHCRQTAAAAAHFGLGCSLVLSGEEPAQLQGNLLLDKLLGAHLYWAGDTTPRKEIMAEVANEQRVMGHTPYIIPLGGSNVIGATSYVLAMQELMAQLTTSNINVDFILFASSSGGTQAGIVLGAELYGFHGHILGISVDHSADDLKMQVSALATATATHLGVGTVSIADKVEVNDDYIGDGYAIVGETEREAIKIVAQFEGILLDPVYTGRAMGGLIDLIRWGAFTRGQSVLFWHTGGAAALPAFWDKLL</sequence>
<reference evidence="5" key="1">
    <citation type="submission" date="2018-06" db="EMBL/GenBank/DDBJ databases">
        <authorList>
            <person name="Zhirakovskaya E."/>
        </authorList>
    </citation>
    <scope>NUCLEOTIDE SEQUENCE</scope>
</reference>
<evidence type="ECO:0000256" key="3">
    <source>
        <dbReference type="ARBA" id="ARBA00022898"/>
    </source>
</evidence>
<dbReference type="PANTHER" id="PTHR43780:SF2">
    <property type="entry name" value="1-AMINOCYCLOPROPANE-1-CARBOXYLATE DEAMINASE-RELATED"/>
    <property type="match status" value="1"/>
</dbReference>
<feature type="domain" description="Tryptophan synthase beta chain-like PALP" evidence="4">
    <location>
        <begin position="12"/>
        <end position="313"/>
    </location>
</feature>
<dbReference type="AlphaFoldDB" id="A0A3B0VJ89"/>
<dbReference type="InterPro" id="IPR027278">
    <property type="entry name" value="ACCD_DCysDesulf"/>
</dbReference>
<keyword evidence="3" id="KW-0663">Pyridoxal phosphate</keyword>